<dbReference type="InterPro" id="IPR011333">
    <property type="entry name" value="SKP1/BTB/POZ_sf"/>
</dbReference>
<dbReference type="PANTHER" id="PTHR46336">
    <property type="entry name" value="OS02G0260700 PROTEIN"/>
    <property type="match status" value="1"/>
</dbReference>
<dbReference type="PANTHER" id="PTHR46336:SF3">
    <property type="entry name" value="BTB_POZ DOMAIN-CONTAINING PROTEIN POB1"/>
    <property type="match status" value="1"/>
</dbReference>
<protein>
    <recommendedName>
        <fullName evidence="3">Replication protein A OB domain-containing protein</fullName>
    </recommendedName>
</protein>
<proteinExistence type="predicted"/>
<organism evidence="4 5">
    <name type="scientific">Mikania micrantha</name>
    <name type="common">bitter vine</name>
    <dbReference type="NCBI Taxonomy" id="192012"/>
    <lineage>
        <taxon>Eukaryota</taxon>
        <taxon>Viridiplantae</taxon>
        <taxon>Streptophyta</taxon>
        <taxon>Embryophyta</taxon>
        <taxon>Tracheophyta</taxon>
        <taxon>Spermatophyta</taxon>
        <taxon>Magnoliopsida</taxon>
        <taxon>eudicotyledons</taxon>
        <taxon>Gunneridae</taxon>
        <taxon>Pentapetalae</taxon>
        <taxon>asterids</taxon>
        <taxon>campanulids</taxon>
        <taxon>Asterales</taxon>
        <taxon>Asteraceae</taxon>
        <taxon>Asteroideae</taxon>
        <taxon>Heliantheae alliance</taxon>
        <taxon>Eupatorieae</taxon>
        <taxon>Mikania</taxon>
    </lineage>
</organism>
<dbReference type="InterPro" id="IPR045890">
    <property type="entry name" value="POB1-like"/>
</dbReference>
<evidence type="ECO:0000313" key="4">
    <source>
        <dbReference type="EMBL" id="KAD2805094.1"/>
    </source>
</evidence>
<dbReference type="Proteomes" id="UP000326396">
    <property type="component" value="Linkage Group LG8"/>
</dbReference>
<keyword evidence="5" id="KW-1185">Reference proteome</keyword>
<evidence type="ECO:0000256" key="2">
    <source>
        <dbReference type="ARBA" id="ARBA00023125"/>
    </source>
</evidence>
<dbReference type="OrthoDB" id="1931061at2759"/>
<dbReference type="InterPro" id="IPR012340">
    <property type="entry name" value="NA-bd_OB-fold"/>
</dbReference>
<keyword evidence="2" id="KW-0238">DNA-binding</keyword>
<dbReference type="InterPro" id="IPR031657">
    <property type="entry name" value="REPA_OB_2"/>
</dbReference>
<comment type="pathway">
    <text evidence="1">Protein modification; protein ubiquitination.</text>
</comment>
<dbReference type="SUPFAM" id="SSF50249">
    <property type="entry name" value="Nucleic acid-binding proteins"/>
    <property type="match status" value="1"/>
</dbReference>
<sequence>MSLILNVQKDSIRYDSEVIKVRTGREELAKWALVSSEEAALMELLNFMYSKVLTVTSALSLLDVLMAADKFEVASCMRYCSRITLLDNLDVKNLDHSIKNHPYKVHLNWGSTVVKCMDFRRTQYGFSLSPFEQLIQNYVADNTILDVIGYVYTYFPIQESISTKTGKLCRRIKIQLQDYEGRIIYITLWDSYADKFSEYMADKEPCYLVVLIVQFGRFKFFEGRPYVSTTYFATNLFINSDIDDINQFKLHCNDEQTTSSSYRAIGSSLVTSVQDDFLSKTALNTIIEVNDIAEVKKVVIVGTIKCVISDVEWYYLACKVCSRKASREWIIGEPDDEGNYEENQVFECNNDQCSQKVIDPLPRKFAFKIDISRFNLRNNVDSNIKFFGVSKITDDASILSTLENKKLNEEGSNSKVMHATYVEFSSQQIAHSKDSASFTGDNSTPLSENDATTARNAHRNANYQHSFTAGLKHNLEDV</sequence>
<dbReference type="GO" id="GO:0003677">
    <property type="term" value="F:DNA binding"/>
    <property type="evidence" value="ECO:0007669"/>
    <property type="project" value="UniProtKB-KW"/>
</dbReference>
<accession>A0A5N6LU39</accession>
<dbReference type="Pfam" id="PF16900">
    <property type="entry name" value="REPA_OB_2"/>
    <property type="match status" value="1"/>
</dbReference>
<reference evidence="4 5" key="1">
    <citation type="submission" date="2019-05" db="EMBL/GenBank/DDBJ databases">
        <title>Mikania micrantha, genome provides insights into the molecular mechanism of rapid growth.</title>
        <authorList>
            <person name="Liu B."/>
        </authorList>
    </citation>
    <scope>NUCLEOTIDE SEQUENCE [LARGE SCALE GENOMIC DNA]</scope>
    <source>
        <strain evidence="4">NLD-2019</strain>
        <tissue evidence="4">Leaf</tissue>
    </source>
</reference>
<dbReference type="GO" id="GO:0005634">
    <property type="term" value="C:nucleus"/>
    <property type="evidence" value="ECO:0007669"/>
    <property type="project" value="TreeGrafter"/>
</dbReference>
<feature type="domain" description="Replication protein A OB" evidence="3">
    <location>
        <begin position="139"/>
        <end position="224"/>
    </location>
</feature>
<evidence type="ECO:0000259" key="3">
    <source>
        <dbReference type="Pfam" id="PF16900"/>
    </source>
</evidence>
<evidence type="ECO:0000256" key="1">
    <source>
        <dbReference type="ARBA" id="ARBA00004906"/>
    </source>
</evidence>
<dbReference type="GO" id="GO:0010114">
    <property type="term" value="P:response to red light"/>
    <property type="evidence" value="ECO:0007669"/>
    <property type="project" value="TreeGrafter"/>
</dbReference>
<dbReference type="Gene3D" id="2.40.50.140">
    <property type="entry name" value="Nucleic acid-binding proteins"/>
    <property type="match status" value="2"/>
</dbReference>
<dbReference type="AlphaFoldDB" id="A0A5N6LU39"/>
<evidence type="ECO:0000313" key="5">
    <source>
        <dbReference type="Proteomes" id="UP000326396"/>
    </source>
</evidence>
<dbReference type="Gene3D" id="3.30.710.10">
    <property type="entry name" value="Potassium Channel Kv1.1, Chain A"/>
    <property type="match status" value="1"/>
</dbReference>
<comment type="caution">
    <text evidence="4">The sequence shown here is derived from an EMBL/GenBank/DDBJ whole genome shotgun (WGS) entry which is preliminary data.</text>
</comment>
<gene>
    <name evidence="4" type="ORF">E3N88_38471</name>
</gene>
<dbReference type="EMBL" id="SZYD01000018">
    <property type="protein sequence ID" value="KAD2805094.1"/>
    <property type="molecule type" value="Genomic_DNA"/>
</dbReference>
<dbReference type="CDD" id="cd04481">
    <property type="entry name" value="RPA1_DBD_B_like"/>
    <property type="match status" value="1"/>
</dbReference>
<name>A0A5N6LU39_9ASTR</name>